<accession>A0A844WCP3</accession>
<name>A0A844WCP3_9RHOB</name>
<reference evidence="3 4" key="1">
    <citation type="submission" date="2019-11" db="EMBL/GenBank/DDBJ databases">
        <title>Pseudooceanicola pacifica sp. nov., isolated from deep-sea sediment of the Pacific Ocean.</title>
        <authorList>
            <person name="Lyu L."/>
        </authorList>
    </citation>
    <scope>NUCLEOTIDE SEQUENCE [LARGE SCALE GENOMIC DNA]</scope>
    <source>
        <strain evidence="3 4">216_PA32_1</strain>
    </source>
</reference>
<keyword evidence="1 2" id="KW-0732">Signal</keyword>
<evidence type="ECO:0000313" key="3">
    <source>
        <dbReference type="EMBL" id="MWB77340.1"/>
    </source>
</evidence>
<dbReference type="Proteomes" id="UP000443843">
    <property type="component" value="Unassembled WGS sequence"/>
</dbReference>
<evidence type="ECO:0000313" key="4">
    <source>
        <dbReference type="Proteomes" id="UP000443843"/>
    </source>
</evidence>
<dbReference type="EMBL" id="WNXQ01000002">
    <property type="protein sequence ID" value="MWB77340.1"/>
    <property type="molecule type" value="Genomic_DNA"/>
</dbReference>
<comment type="caution">
    <text evidence="3">The sequence shown here is derived from an EMBL/GenBank/DDBJ whole genome shotgun (WGS) entry which is preliminary data.</text>
</comment>
<dbReference type="PIRSF" id="PIRSF002825">
    <property type="entry name" value="CfbpA"/>
    <property type="match status" value="1"/>
</dbReference>
<dbReference type="Pfam" id="PF13343">
    <property type="entry name" value="SBP_bac_6"/>
    <property type="match status" value="1"/>
</dbReference>
<dbReference type="PANTHER" id="PTHR30006:SF24">
    <property type="entry name" value="SLL0237 PROTEIN"/>
    <property type="match status" value="1"/>
</dbReference>
<organism evidence="3 4">
    <name type="scientific">Pseudooceanicola pacificus</name>
    <dbReference type="NCBI Taxonomy" id="2676438"/>
    <lineage>
        <taxon>Bacteria</taxon>
        <taxon>Pseudomonadati</taxon>
        <taxon>Pseudomonadota</taxon>
        <taxon>Alphaproteobacteria</taxon>
        <taxon>Rhodobacterales</taxon>
        <taxon>Paracoccaceae</taxon>
        <taxon>Pseudooceanicola</taxon>
    </lineage>
</organism>
<feature type="chain" id="PRO_5032528897" evidence="2">
    <location>
        <begin position="27"/>
        <end position="348"/>
    </location>
</feature>
<dbReference type="Gene3D" id="3.40.190.10">
    <property type="entry name" value="Periplasmic binding protein-like II"/>
    <property type="match status" value="2"/>
</dbReference>
<evidence type="ECO:0000256" key="2">
    <source>
        <dbReference type="SAM" id="SignalP"/>
    </source>
</evidence>
<protein>
    <submittedName>
        <fullName evidence="3">Extracellular solute-binding protein</fullName>
    </submittedName>
</protein>
<feature type="signal peptide" evidence="2">
    <location>
        <begin position="1"/>
        <end position="26"/>
    </location>
</feature>
<dbReference type="InterPro" id="IPR026045">
    <property type="entry name" value="Ferric-bd"/>
</dbReference>
<evidence type="ECO:0000256" key="1">
    <source>
        <dbReference type="ARBA" id="ARBA00022729"/>
    </source>
</evidence>
<keyword evidence="4" id="KW-1185">Reference proteome</keyword>
<dbReference type="SUPFAM" id="SSF53850">
    <property type="entry name" value="Periplasmic binding protein-like II"/>
    <property type="match status" value="1"/>
</dbReference>
<sequence>MGGDPMKRILTTAAFVLSAATAPVAAADMSPEVQALYEKAKEEGELTWYVAQFSTGLAEDMGAIFTEKYPGVKVNVIRATGQVVYARLAQDIRAGVAQADVFSGSDLGHLYELKKQGQLLEFTPPDADGVRAPFKDMQPGFWYATTANPSVMAYNTDQVSAEDAPTNWDDLTDPKWKGKLAITHPGFSGSAGSWAVLMKKLYGDEFFIGLRDNDPYIGRSMIDPPTVIAAGERAVGIAVFSVAVRNKLAGNPIEIVYPTDGAKLTFGGTAVLSSAPHPNAGQLFVNFLLGPEASQRQVENGLLPVSKDVAPPEGVRSLEEIPIADLSEEEVIEGVQPIIEEWRDIFGG</sequence>
<dbReference type="PANTHER" id="PTHR30006">
    <property type="entry name" value="THIAMINE-BINDING PERIPLASMIC PROTEIN-RELATED"/>
    <property type="match status" value="1"/>
</dbReference>
<proteinExistence type="predicted"/>
<gene>
    <name evidence="3" type="ORF">GLS40_04820</name>
</gene>
<dbReference type="AlphaFoldDB" id="A0A844WCP3"/>